<evidence type="ECO:0000313" key="3">
    <source>
        <dbReference type="EMBL" id="OZM57224.1"/>
    </source>
</evidence>
<dbReference type="Proteomes" id="UP000217083">
    <property type="component" value="Unassembled WGS sequence"/>
</dbReference>
<dbReference type="PANTHER" id="PTHR37808:SF1">
    <property type="entry name" value="SPORE GERMINATION PROTEIN-LIKE PROTEIN YDZR"/>
    <property type="match status" value="1"/>
</dbReference>
<dbReference type="Pfam" id="PF10676">
    <property type="entry name" value="gerPA"/>
    <property type="match status" value="1"/>
</dbReference>
<evidence type="ECO:0000256" key="2">
    <source>
        <dbReference type="SAM" id="MobiDB-lite"/>
    </source>
</evidence>
<comment type="caution">
    <text evidence="3">The sequence shown here is derived from an EMBL/GenBank/DDBJ whole genome shotgun (WGS) entry which is preliminary data.</text>
</comment>
<dbReference type="RefSeq" id="WP_094923697.1">
    <property type="nucleotide sequence ID" value="NZ_NPIA01000003.1"/>
</dbReference>
<keyword evidence="4" id="KW-1185">Reference proteome</keyword>
<dbReference type="AlphaFoldDB" id="A0A263BU15"/>
<sequence length="75" mass="7424">MPSLIGAIKINSVGGSSVVNFGDSFKNAPASSAKTNAGAGAFNTGDFIQTNTGLSSTNTGDPDLSDQNTTEISGV</sequence>
<accession>A0A263BU15</accession>
<proteinExistence type="inferred from homology"/>
<feature type="region of interest" description="Disordered" evidence="2">
    <location>
        <begin position="50"/>
        <end position="75"/>
    </location>
</feature>
<comment type="similarity">
    <text evidence="1">Belongs to the GerPA/GerPF family.</text>
</comment>
<dbReference type="EMBL" id="NPIA01000003">
    <property type="protein sequence ID" value="OZM57224.1"/>
    <property type="molecule type" value="Genomic_DNA"/>
</dbReference>
<reference evidence="3 4" key="2">
    <citation type="submission" date="2017-09" db="EMBL/GenBank/DDBJ databases">
        <title>Bacillus patelloidae sp. nov., isolated from the intestinal tract of a marine limpet.</title>
        <authorList>
            <person name="Liu R."/>
            <person name="Dong C."/>
            <person name="Shao Z."/>
        </authorList>
    </citation>
    <scope>NUCLEOTIDE SEQUENCE [LARGE SCALE GENOMIC DNA]</scope>
    <source>
        <strain evidence="3 4">SA5d-4</strain>
    </source>
</reference>
<protein>
    <recommendedName>
        <fullName evidence="5">Spore germination protein</fullName>
    </recommendedName>
</protein>
<gene>
    <name evidence="3" type="ORF">CIB95_07105</name>
</gene>
<evidence type="ECO:0008006" key="5">
    <source>
        <dbReference type="Google" id="ProtNLM"/>
    </source>
</evidence>
<organism evidence="3 4">
    <name type="scientific">Lottiidibacillus patelloidae</name>
    <dbReference type="NCBI Taxonomy" id="2670334"/>
    <lineage>
        <taxon>Bacteria</taxon>
        <taxon>Bacillati</taxon>
        <taxon>Bacillota</taxon>
        <taxon>Bacilli</taxon>
        <taxon>Bacillales</taxon>
        <taxon>Bacillaceae</taxon>
        <taxon>Lottiidibacillus</taxon>
    </lineage>
</organism>
<reference evidence="4" key="1">
    <citation type="submission" date="2017-08" db="EMBL/GenBank/DDBJ databases">
        <authorList>
            <person name="Huang Z."/>
        </authorList>
    </citation>
    <scope>NUCLEOTIDE SEQUENCE [LARGE SCALE GENOMIC DNA]</scope>
    <source>
        <strain evidence="4">SA5d-4</strain>
    </source>
</reference>
<name>A0A263BU15_9BACI</name>
<evidence type="ECO:0000313" key="4">
    <source>
        <dbReference type="Proteomes" id="UP000217083"/>
    </source>
</evidence>
<evidence type="ECO:0000256" key="1">
    <source>
        <dbReference type="ARBA" id="ARBA00008103"/>
    </source>
</evidence>
<dbReference type="InterPro" id="IPR019618">
    <property type="entry name" value="Spore_germination_GerPA"/>
</dbReference>
<dbReference type="PANTHER" id="PTHR37808">
    <property type="entry name" value="SPORE GERMINATION PROTEIN-LIKE PROTEIN YDZR-RELATED"/>
    <property type="match status" value="1"/>
</dbReference>